<proteinExistence type="predicted"/>
<dbReference type="EMBL" id="KE504131">
    <property type="protein sequence ID" value="EPT03126.1"/>
    <property type="molecule type" value="Genomic_DNA"/>
</dbReference>
<accession>S8FPC7</accession>
<dbReference type="SUPFAM" id="SSF52047">
    <property type="entry name" value="RNI-like"/>
    <property type="match status" value="1"/>
</dbReference>
<dbReference type="AlphaFoldDB" id="S8FPC7"/>
<evidence type="ECO:0000313" key="2">
    <source>
        <dbReference type="EMBL" id="EPT03126.1"/>
    </source>
</evidence>
<dbReference type="Proteomes" id="UP000015241">
    <property type="component" value="Unassembled WGS sequence"/>
</dbReference>
<feature type="domain" description="F-box" evidence="1">
    <location>
        <begin position="15"/>
        <end position="66"/>
    </location>
</feature>
<dbReference type="Gene3D" id="1.20.1280.50">
    <property type="match status" value="1"/>
</dbReference>
<dbReference type="Pfam" id="PF12937">
    <property type="entry name" value="F-box-like"/>
    <property type="match status" value="1"/>
</dbReference>
<dbReference type="STRING" id="743788.S8FPC7"/>
<evidence type="ECO:0000259" key="1">
    <source>
        <dbReference type="Pfam" id="PF12937"/>
    </source>
</evidence>
<keyword evidence="3" id="KW-1185">Reference proteome</keyword>
<feature type="non-terminal residue" evidence="2">
    <location>
        <position position="243"/>
    </location>
</feature>
<organism evidence="2 3">
    <name type="scientific">Fomitopsis schrenkii</name>
    <name type="common">Brown rot fungus</name>
    <dbReference type="NCBI Taxonomy" id="2126942"/>
    <lineage>
        <taxon>Eukaryota</taxon>
        <taxon>Fungi</taxon>
        <taxon>Dikarya</taxon>
        <taxon>Basidiomycota</taxon>
        <taxon>Agaricomycotina</taxon>
        <taxon>Agaricomycetes</taxon>
        <taxon>Polyporales</taxon>
        <taxon>Fomitopsis</taxon>
    </lineage>
</organism>
<dbReference type="HOGENOM" id="CLU_1144906_0_0_1"/>
<name>S8FPC7_FOMSC</name>
<dbReference type="InterPro" id="IPR001810">
    <property type="entry name" value="F-box_dom"/>
</dbReference>
<protein>
    <recommendedName>
        <fullName evidence="1">F-box domain-containing protein</fullName>
    </recommendedName>
</protein>
<dbReference type="InParanoid" id="S8FPC7"/>
<gene>
    <name evidence="2" type="ORF">FOMPIDRAFT_1022490</name>
</gene>
<dbReference type="OrthoDB" id="3181669at2759"/>
<evidence type="ECO:0000313" key="3">
    <source>
        <dbReference type="Proteomes" id="UP000015241"/>
    </source>
</evidence>
<reference evidence="2 3" key="1">
    <citation type="journal article" date="2012" name="Science">
        <title>The Paleozoic origin of enzymatic lignin decomposition reconstructed from 31 fungal genomes.</title>
        <authorList>
            <person name="Floudas D."/>
            <person name="Binder M."/>
            <person name="Riley R."/>
            <person name="Barry K."/>
            <person name="Blanchette R.A."/>
            <person name="Henrissat B."/>
            <person name="Martinez A.T."/>
            <person name="Otillar R."/>
            <person name="Spatafora J.W."/>
            <person name="Yadav J.S."/>
            <person name="Aerts A."/>
            <person name="Benoit I."/>
            <person name="Boyd A."/>
            <person name="Carlson A."/>
            <person name="Copeland A."/>
            <person name="Coutinho P.M."/>
            <person name="de Vries R.P."/>
            <person name="Ferreira P."/>
            <person name="Findley K."/>
            <person name="Foster B."/>
            <person name="Gaskell J."/>
            <person name="Glotzer D."/>
            <person name="Gorecki P."/>
            <person name="Heitman J."/>
            <person name="Hesse C."/>
            <person name="Hori C."/>
            <person name="Igarashi K."/>
            <person name="Jurgens J.A."/>
            <person name="Kallen N."/>
            <person name="Kersten P."/>
            <person name="Kohler A."/>
            <person name="Kuees U."/>
            <person name="Kumar T.K.A."/>
            <person name="Kuo A."/>
            <person name="LaButti K."/>
            <person name="Larrondo L.F."/>
            <person name="Lindquist E."/>
            <person name="Ling A."/>
            <person name="Lombard V."/>
            <person name="Lucas S."/>
            <person name="Lundell T."/>
            <person name="Martin R."/>
            <person name="McLaughlin D.J."/>
            <person name="Morgenstern I."/>
            <person name="Morin E."/>
            <person name="Murat C."/>
            <person name="Nagy L.G."/>
            <person name="Nolan M."/>
            <person name="Ohm R.A."/>
            <person name="Patyshakuliyeva A."/>
            <person name="Rokas A."/>
            <person name="Ruiz-Duenas F.J."/>
            <person name="Sabat G."/>
            <person name="Salamov A."/>
            <person name="Samejima M."/>
            <person name="Schmutz J."/>
            <person name="Slot J.C."/>
            <person name="St John F."/>
            <person name="Stenlid J."/>
            <person name="Sun H."/>
            <person name="Sun S."/>
            <person name="Syed K."/>
            <person name="Tsang A."/>
            <person name="Wiebenga A."/>
            <person name="Young D."/>
            <person name="Pisabarro A."/>
            <person name="Eastwood D.C."/>
            <person name="Martin F."/>
            <person name="Cullen D."/>
            <person name="Grigoriev I.V."/>
            <person name="Hibbett D.S."/>
        </authorList>
    </citation>
    <scope>NUCLEOTIDE SEQUENCE</scope>
    <source>
        <strain evidence="3">FP-58527</strain>
    </source>
</reference>
<sequence length="243" mass="27964">MRTLITNRNDLAPVLRLPVELLSEVFVLNASTHEPDDLRWLHVASVCQYWRSVAIDSPRLWTSISFKAEPWVALLLQRSKNMPLTAHVDLRARQFDYKCDGFGLVAKSMHRVRQLTIDSGEMHGTVHRLWRHMTYPAPILESFVFHNPPQSRSGPTSHVPTQLFSDECPSLRHVELHRCTWCWATTLTVDDILGALDRMPNLEWLDLDQITPEIPWFFVPTVAQGHIAHLPRLKFLRIGALAL</sequence>